<dbReference type="PANTHER" id="PTHR43876:SF7">
    <property type="entry name" value="UBIQUINONE BIOSYNTHESIS MONOOXYGENASE COQ6, MITOCHONDRIAL"/>
    <property type="match status" value="1"/>
</dbReference>
<dbReference type="EMBL" id="VCQT01000045">
    <property type="protein sequence ID" value="TMW11012.1"/>
    <property type="molecule type" value="Genomic_DNA"/>
</dbReference>
<dbReference type="NCBIfam" id="TIGR01988">
    <property type="entry name" value="Ubi-OHases"/>
    <property type="match status" value="1"/>
</dbReference>
<keyword evidence="6" id="KW-0560">Oxidoreductase</keyword>
<organism evidence="9 10">
    <name type="scientific">Alloalcanivorax gelatiniphagus</name>
    <dbReference type="NCBI Taxonomy" id="1194167"/>
    <lineage>
        <taxon>Bacteria</taxon>
        <taxon>Pseudomonadati</taxon>
        <taxon>Pseudomonadota</taxon>
        <taxon>Gammaproteobacteria</taxon>
        <taxon>Oceanospirillales</taxon>
        <taxon>Alcanivoracaceae</taxon>
        <taxon>Alloalcanivorax</taxon>
    </lineage>
</organism>
<name>A0ABY2XIV2_9GAMM</name>
<dbReference type="SUPFAM" id="SSF51905">
    <property type="entry name" value="FAD/NAD(P)-binding domain"/>
    <property type="match status" value="1"/>
</dbReference>
<keyword evidence="4" id="KW-0285">Flavoprotein</keyword>
<evidence type="ECO:0000313" key="9">
    <source>
        <dbReference type="EMBL" id="TMW11012.1"/>
    </source>
</evidence>
<dbReference type="InterPro" id="IPR036188">
    <property type="entry name" value="FAD/NAD-bd_sf"/>
</dbReference>
<evidence type="ECO:0000256" key="6">
    <source>
        <dbReference type="ARBA" id="ARBA00023002"/>
    </source>
</evidence>
<keyword evidence="10" id="KW-1185">Reference proteome</keyword>
<accession>A0ABY2XIV2</accession>
<keyword evidence="7" id="KW-0503">Monooxygenase</keyword>
<comment type="pathway">
    <text evidence="2">Cofactor biosynthesis; ubiquinone biosynthesis.</text>
</comment>
<dbReference type="PROSITE" id="PS01304">
    <property type="entry name" value="UBIH"/>
    <property type="match status" value="1"/>
</dbReference>
<evidence type="ECO:0000256" key="3">
    <source>
        <dbReference type="ARBA" id="ARBA00005349"/>
    </source>
</evidence>
<dbReference type="PANTHER" id="PTHR43876">
    <property type="entry name" value="UBIQUINONE BIOSYNTHESIS MONOOXYGENASE COQ6, MITOCHONDRIAL"/>
    <property type="match status" value="1"/>
</dbReference>
<dbReference type="Proteomes" id="UP000739180">
    <property type="component" value="Unassembled WGS sequence"/>
</dbReference>
<dbReference type="InterPro" id="IPR002938">
    <property type="entry name" value="FAD-bd"/>
</dbReference>
<proteinExistence type="inferred from homology"/>
<dbReference type="PRINTS" id="PR00420">
    <property type="entry name" value="RNGMNOXGNASE"/>
</dbReference>
<comment type="caution">
    <text evidence="9">The sequence shown here is derived from an EMBL/GenBank/DDBJ whole genome shotgun (WGS) entry which is preliminary data.</text>
</comment>
<comment type="similarity">
    <text evidence="3">Belongs to the UbiH/COQ6 family.</text>
</comment>
<comment type="cofactor">
    <cofactor evidence="1">
        <name>FAD</name>
        <dbReference type="ChEBI" id="CHEBI:57692"/>
    </cofactor>
</comment>
<gene>
    <name evidence="9" type="ORF">FGS76_17075</name>
</gene>
<protein>
    <submittedName>
        <fullName evidence="9">Oxygenase</fullName>
    </submittedName>
</protein>
<dbReference type="Pfam" id="PF01494">
    <property type="entry name" value="FAD_binding_3"/>
    <property type="match status" value="1"/>
</dbReference>
<dbReference type="InterPro" id="IPR018168">
    <property type="entry name" value="Ubi_Hdrlase_CS"/>
</dbReference>
<dbReference type="RefSeq" id="WP_138773848.1">
    <property type="nucleotide sequence ID" value="NZ_VCQT01000045.1"/>
</dbReference>
<reference evidence="9 10" key="1">
    <citation type="submission" date="2019-05" db="EMBL/GenBank/DDBJ databases">
        <title>Genome of Alcanivorax gelatiniphagus, an oil degrading marine bacteria.</title>
        <authorList>
            <person name="Kwon K.K."/>
        </authorList>
    </citation>
    <scope>NUCLEOTIDE SEQUENCE [LARGE SCALE GENOMIC DNA]</scope>
    <source>
        <strain evidence="9 10">MEBiC 08158</strain>
    </source>
</reference>
<keyword evidence="5" id="KW-0274">FAD</keyword>
<feature type="domain" description="FAD-binding" evidence="8">
    <location>
        <begin position="7"/>
        <end position="348"/>
    </location>
</feature>
<evidence type="ECO:0000256" key="4">
    <source>
        <dbReference type="ARBA" id="ARBA00022630"/>
    </source>
</evidence>
<evidence type="ECO:0000256" key="2">
    <source>
        <dbReference type="ARBA" id="ARBA00004749"/>
    </source>
</evidence>
<dbReference type="InterPro" id="IPR010971">
    <property type="entry name" value="UbiH/COQ6"/>
</dbReference>
<evidence type="ECO:0000259" key="8">
    <source>
        <dbReference type="Pfam" id="PF01494"/>
    </source>
</evidence>
<dbReference type="Gene3D" id="3.50.50.60">
    <property type="entry name" value="FAD/NAD(P)-binding domain"/>
    <property type="match status" value="2"/>
</dbReference>
<evidence type="ECO:0000256" key="5">
    <source>
        <dbReference type="ARBA" id="ARBA00022827"/>
    </source>
</evidence>
<evidence type="ECO:0000256" key="1">
    <source>
        <dbReference type="ARBA" id="ARBA00001974"/>
    </source>
</evidence>
<evidence type="ECO:0000256" key="7">
    <source>
        <dbReference type="ARBA" id="ARBA00023033"/>
    </source>
</evidence>
<sequence>MKEPSHTDILIIGGGMAGGLQALLLADLGFRVRVLDGAAAPAWPEGPAAARVSTLSEASHWLLRHTGVWERLRPERVQGYTSMRVWDQDGTGEVAFDAADAGAAHLGWLLENDHLTAALYDAARERDALDWQCDRAATAIEREGRRWRVTAGGETFTADLLIGADGARSRVRDKAGIPDGLRDTGHHAIVTTIETERPHGACARQVFMDSGPLALLPLFPEEKGGDGYQCSIVWSAWPHRVEELMALDDDAFGVAVTQASGNALGAARPVSRRFVFPIQERHASSYVGPGLALIGDAAHVVHPLAGQGINLGLLDAAVLAEELGRAREAGVAVDNATVLARYERRRRADNLLMQNAMRGFKLLFERRELPVRWLRNSGLNLVNRLAPARQAFMHRALGRAGDLPRTARPLHPRS</sequence>
<dbReference type="InterPro" id="IPR051205">
    <property type="entry name" value="UbiH/COQ6_monooxygenase"/>
</dbReference>
<evidence type="ECO:0000313" key="10">
    <source>
        <dbReference type="Proteomes" id="UP000739180"/>
    </source>
</evidence>